<keyword evidence="2" id="KW-1003">Cell membrane</keyword>
<dbReference type="GO" id="GO:0005886">
    <property type="term" value="C:plasma membrane"/>
    <property type="evidence" value="ECO:0007669"/>
    <property type="project" value="UniProtKB-SubCell"/>
</dbReference>
<dbReference type="Gene3D" id="2.30.30.60">
    <property type="match status" value="1"/>
</dbReference>
<feature type="coiled-coil region" evidence="6">
    <location>
        <begin position="36"/>
        <end position="91"/>
    </location>
</feature>
<evidence type="ECO:0000256" key="2">
    <source>
        <dbReference type="ARBA" id="ARBA00022475"/>
    </source>
</evidence>
<evidence type="ECO:0000256" key="7">
    <source>
        <dbReference type="SAM" id="MobiDB-lite"/>
    </source>
</evidence>
<evidence type="ECO:0000256" key="1">
    <source>
        <dbReference type="ARBA" id="ARBA00004651"/>
    </source>
</evidence>
<feature type="region of interest" description="Disordered" evidence="7">
    <location>
        <begin position="574"/>
        <end position="608"/>
    </location>
</feature>
<evidence type="ECO:0000313" key="10">
    <source>
        <dbReference type="EMBL" id="SFV57962.1"/>
    </source>
</evidence>
<dbReference type="SUPFAM" id="SSF50182">
    <property type="entry name" value="Sm-like ribonucleoproteins"/>
    <property type="match status" value="1"/>
</dbReference>
<evidence type="ECO:0000256" key="3">
    <source>
        <dbReference type="ARBA" id="ARBA00022692"/>
    </source>
</evidence>
<proteinExistence type="predicted"/>
<dbReference type="SUPFAM" id="SSF82689">
    <property type="entry name" value="Mechanosensitive channel protein MscS (YggB), C-terminal domain"/>
    <property type="match status" value="1"/>
</dbReference>
<dbReference type="PANTHER" id="PTHR30566:SF5">
    <property type="entry name" value="MECHANOSENSITIVE ION CHANNEL PROTEIN 1, MITOCHONDRIAL-RELATED"/>
    <property type="match status" value="1"/>
</dbReference>
<dbReference type="EMBL" id="FPHN01000084">
    <property type="protein sequence ID" value="SFV57962.1"/>
    <property type="molecule type" value="Genomic_DNA"/>
</dbReference>
<feature type="compositionally biased region" description="Basic and acidic residues" evidence="7">
    <location>
        <begin position="576"/>
        <end position="594"/>
    </location>
</feature>
<accession>A0A1W1BWY7</accession>
<dbReference type="PANTHER" id="PTHR30566">
    <property type="entry name" value="YNAI-RELATED MECHANOSENSITIVE ION CHANNEL"/>
    <property type="match status" value="1"/>
</dbReference>
<keyword evidence="5 8" id="KW-0472">Membrane</keyword>
<evidence type="ECO:0000256" key="6">
    <source>
        <dbReference type="SAM" id="Coils"/>
    </source>
</evidence>
<feature type="domain" description="Mechanosensitive ion channel MscS" evidence="9">
    <location>
        <begin position="374"/>
        <end position="455"/>
    </location>
</feature>
<protein>
    <submittedName>
        <fullName evidence="10">MscS family mechanosensitive ion channel</fullName>
    </submittedName>
</protein>
<dbReference type="InterPro" id="IPR011066">
    <property type="entry name" value="MscS_channel_C_sf"/>
</dbReference>
<evidence type="ECO:0000256" key="5">
    <source>
        <dbReference type="ARBA" id="ARBA00023136"/>
    </source>
</evidence>
<keyword evidence="4 8" id="KW-1133">Transmembrane helix</keyword>
<evidence type="ECO:0000256" key="8">
    <source>
        <dbReference type="SAM" id="Phobius"/>
    </source>
</evidence>
<evidence type="ECO:0000256" key="4">
    <source>
        <dbReference type="ARBA" id="ARBA00022989"/>
    </source>
</evidence>
<comment type="subcellular location">
    <subcellularLocation>
        <location evidence="1">Cell membrane</location>
        <topology evidence="1">Multi-pass membrane protein</topology>
    </subcellularLocation>
</comment>
<keyword evidence="3 8" id="KW-0812">Transmembrane</keyword>
<dbReference type="InterPro" id="IPR006685">
    <property type="entry name" value="MscS_channel_2nd"/>
</dbReference>
<dbReference type="Pfam" id="PF00924">
    <property type="entry name" value="MS_channel_2nd"/>
    <property type="match status" value="1"/>
</dbReference>
<gene>
    <name evidence="10" type="ORF">MNB_SV-14-1861</name>
</gene>
<dbReference type="AlphaFoldDB" id="A0A1W1BWY7"/>
<evidence type="ECO:0000259" key="9">
    <source>
        <dbReference type="Pfam" id="PF00924"/>
    </source>
</evidence>
<keyword evidence="6" id="KW-0175">Coiled coil</keyword>
<dbReference type="GO" id="GO:0055085">
    <property type="term" value="P:transmembrane transport"/>
    <property type="evidence" value="ECO:0007669"/>
    <property type="project" value="InterPro"/>
</dbReference>
<dbReference type="InterPro" id="IPR010920">
    <property type="entry name" value="LSM_dom_sf"/>
</dbReference>
<feature type="transmembrane region" description="Helical" evidence="8">
    <location>
        <begin position="296"/>
        <end position="316"/>
    </location>
</feature>
<feature type="transmembrane region" description="Helical" evidence="8">
    <location>
        <begin position="362"/>
        <end position="386"/>
    </location>
</feature>
<feature type="coiled-coil region" evidence="6">
    <location>
        <begin position="206"/>
        <end position="262"/>
    </location>
</feature>
<sequence>MKLFFILFLFFSQITFSETNRTIEESNSTVLNNSKKNDLAREKLKEEIKAKQVEAEKIVEAKKRAEIRKKHLKEEEERQILESRLTKLIKEKDKIDEYLSKDNLWNRVYSNHERYQLLTLNLSELDNKIAVLEKKHTLSMEDKEKLKSYIREYQLIEGKLSLLKEYKNNPFKNIVTPPTIEKEPSITNPIDIITALSFEKQVESINDDYKKKYQTLNDAISKLTRKSELLQEIVIKTRGKIYNQYVKELRNVENKLSDFKQTRDYLKTTVEAFDSDVSQIKFTINKGIEHEIKKSIITGSIILFILILFLIIKYLVNKYMSEHDLYYGTNKVINFIFIALVFIILLFSYLENVENLVRILSFASAGIAIALKDWFMSIIGWFVILISGSIHVGDRVKFVKDGFEYVGDVVDISILRITLHEDVTLTSVYKNRRTGRIIFIPNNYIFTDMIANYSHAGLKTVWDGIDFYITFDSNVSKAQSIAKEVARKYAKGYTDMTRKQLNRLRSKYSIRNTAVEPRILAFLDNYGVRLSVWYLTNSYATLTLRSTISMEILSRLKEADDIFIAYPSQSLYMDKPAPKNIEEKKEEPPLDKNSKSTARYNPDDWGLY</sequence>
<dbReference type="InterPro" id="IPR023408">
    <property type="entry name" value="MscS_beta-dom_sf"/>
</dbReference>
<reference evidence="10" key="1">
    <citation type="submission" date="2016-10" db="EMBL/GenBank/DDBJ databases">
        <authorList>
            <person name="de Groot N.N."/>
        </authorList>
    </citation>
    <scope>NUCLEOTIDE SEQUENCE</scope>
</reference>
<feature type="transmembrane region" description="Helical" evidence="8">
    <location>
        <begin position="332"/>
        <end position="350"/>
    </location>
</feature>
<organism evidence="10">
    <name type="scientific">hydrothermal vent metagenome</name>
    <dbReference type="NCBI Taxonomy" id="652676"/>
    <lineage>
        <taxon>unclassified sequences</taxon>
        <taxon>metagenomes</taxon>
        <taxon>ecological metagenomes</taxon>
    </lineage>
</organism>
<name>A0A1W1BWY7_9ZZZZ</name>